<dbReference type="KEGG" id="xla:108695977"/>
<dbReference type="SUPFAM" id="SSF56436">
    <property type="entry name" value="C-type lectin-like"/>
    <property type="match status" value="1"/>
</dbReference>
<keyword evidence="3" id="KW-0472">Membrane</keyword>
<dbReference type="InterPro" id="IPR016187">
    <property type="entry name" value="CTDL_fold"/>
</dbReference>
<organism evidence="4 5">
    <name type="scientific">Xenopus laevis</name>
    <name type="common">African clawed frog</name>
    <dbReference type="NCBI Taxonomy" id="8355"/>
    <lineage>
        <taxon>Eukaryota</taxon>
        <taxon>Metazoa</taxon>
        <taxon>Chordata</taxon>
        <taxon>Craniata</taxon>
        <taxon>Vertebrata</taxon>
        <taxon>Euteleostomi</taxon>
        <taxon>Amphibia</taxon>
        <taxon>Batrachia</taxon>
        <taxon>Anura</taxon>
        <taxon>Pipoidea</taxon>
        <taxon>Pipidae</taxon>
        <taxon>Xenopodinae</taxon>
        <taxon>Xenopus</taxon>
        <taxon>Xenopus</taxon>
    </lineage>
</organism>
<dbReference type="RefSeq" id="XP_018080426.1">
    <property type="nucleotide sequence ID" value="XM_018224937.2"/>
</dbReference>
<dbReference type="InterPro" id="IPR039689">
    <property type="entry name" value="CD72"/>
</dbReference>
<evidence type="ECO:0000313" key="4">
    <source>
        <dbReference type="Proteomes" id="UP000186698"/>
    </source>
</evidence>
<dbReference type="InterPro" id="IPR016186">
    <property type="entry name" value="C-type_lectin-like/link_sf"/>
</dbReference>
<keyword evidence="4" id="KW-1185">Reference proteome</keyword>
<feature type="transmembrane region" description="Helical" evidence="3">
    <location>
        <begin position="76"/>
        <end position="97"/>
    </location>
</feature>
<feature type="region of interest" description="Disordered" evidence="2">
    <location>
        <begin position="23"/>
        <end position="65"/>
    </location>
</feature>
<dbReference type="OMA" id="NWEDSQR"/>
<dbReference type="GeneID" id="108695977"/>
<name>A0A1L8I3F6_XENLA</name>
<protein>
    <submittedName>
        <fullName evidence="5">B-cell differentiation antigen CD72</fullName>
    </submittedName>
</protein>
<dbReference type="PaxDb" id="8355-A0A1L8I3F6"/>
<evidence type="ECO:0000256" key="1">
    <source>
        <dbReference type="SAM" id="Coils"/>
    </source>
</evidence>
<dbReference type="GO" id="GO:0004888">
    <property type="term" value="F:transmembrane signaling receptor activity"/>
    <property type="evidence" value="ECO:0007669"/>
    <property type="project" value="InterPro"/>
</dbReference>
<dbReference type="PANTHER" id="PTHR15028:SF6">
    <property type="entry name" value="B-CELL DIFFERENTIATION ANTIGEN CD72"/>
    <property type="match status" value="1"/>
</dbReference>
<dbReference type="STRING" id="8355.A0A1L8I3F6"/>
<keyword evidence="1" id="KW-0175">Coiled coil</keyword>
<evidence type="ECO:0000256" key="2">
    <source>
        <dbReference type="SAM" id="MobiDB-lite"/>
    </source>
</evidence>
<dbReference type="InterPro" id="IPR001304">
    <property type="entry name" value="C-type_lectin-like"/>
</dbReference>
<feature type="coiled-coil region" evidence="1">
    <location>
        <begin position="177"/>
        <end position="211"/>
    </location>
</feature>
<accession>A0A1L8I3F6</accession>
<evidence type="ECO:0000313" key="5">
    <source>
        <dbReference type="RefSeq" id="XP_018080426.1"/>
    </source>
</evidence>
<proteinExistence type="predicted"/>
<evidence type="ECO:0000256" key="3">
    <source>
        <dbReference type="SAM" id="Phobius"/>
    </source>
</evidence>
<dbReference type="AlphaFoldDB" id="A0A1L8I3F6"/>
<keyword evidence="3" id="KW-1133">Transmembrane helix</keyword>
<dbReference type="Gene3D" id="3.10.100.10">
    <property type="entry name" value="Mannose-Binding Protein A, subunit A"/>
    <property type="match status" value="1"/>
</dbReference>
<gene>
    <name evidence="5" type="primary">LOC108695977</name>
</gene>
<dbReference type="SMART" id="SM00034">
    <property type="entry name" value="CLECT"/>
    <property type="match status" value="1"/>
</dbReference>
<dbReference type="Bgee" id="108695977">
    <property type="expression patterns" value="Expressed in spleen and 12 other cell types or tissues"/>
</dbReference>
<dbReference type="OrthoDB" id="8950604at2759"/>
<dbReference type="Proteomes" id="UP000186698">
    <property type="component" value="Chromosome 1L"/>
</dbReference>
<reference evidence="5" key="1">
    <citation type="submission" date="2025-08" db="UniProtKB">
        <authorList>
            <consortium name="RefSeq"/>
        </authorList>
    </citation>
    <scope>IDENTIFICATION</scope>
    <source>
        <strain evidence="5">J_2021</strain>
        <tissue evidence="5">Erythrocytes</tissue>
    </source>
</reference>
<sequence length="342" mass="40021">MNEAVTYADLQFGNLPLKECQKAEAEDNEEEDGAMYENVNPNLNIPSRRAENSAQGNKGQVEVTGGPLKSTSSLTLILLLFCLISLASMIGMTIKYFEVSRELQKISTIHTELNSSLSQAIQGKEEELTLTHRTLTTTQHELKQLAENHMMLSRTLQLCHVTEQQTKEKLTDMGRLHSEAMAKNQQVMEENQEIQRNLEQKDNELRLLNEEICPEKWIRFGMRCLYFSEEETKWEKSREFCESKMASLLLLRNDDYKLKEFIAGRKTDYWIGNSQSDPSIEFPRYCWNNCAKFTNEEIRFTNKDHWNRWICERKLVLLEVTKKSYYNNYCYSSEKKNFHCKS</sequence>
<keyword evidence="3" id="KW-0812">Transmembrane</keyword>
<dbReference type="PROSITE" id="PS50041">
    <property type="entry name" value="C_TYPE_LECTIN_2"/>
    <property type="match status" value="1"/>
</dbReference>
<dbReference type="GO" id="GO:0005886">
    <property type="term" value="C:plasma membrane"/>
    <property type="evidence" value="ECO:0000318"/>
    <property type="project" value="GO_Central"/>
</dbReference>
<dbReference type="PANTHER" id="PTHR15028">
    <property type="entry name" value="CD72-RELATED"/>
    <property type="match status" value="1"/>
</dbReference>